<reference evidence="1 2" key="1">
    <citation type="submission" date="2020-08" db="EMBL/GenBank/DDBJ databases">
        <title>Functional genomics of gut bacteria from endangered species of beetles.</title>
        <authorList>
            <person name="Carlos-Shanley C."/>
        </authorList>
    </citation>
    <scope>NUCLEOTIDE SEQUENCE [LARGE SCALE GENOMIC DNA]</scope>
    <source>
        <strain evidence="1 2">S00070</strain>
    </source>
</reference>
<dbReference type="SUPFAM" id="SSF52833">
    <property type="entry name" value="Thioredoxin-like"/>
    <property type="match status" value="1"/>
</dbReference>
<dbReference type="InterPro" id="IPR036249">
    <property type="entry name" value="Thioredoxin-like_sf"/>
</dbReference>
<name>A0A841EVQ3_9BACT</name>
<dbReference type="AlphaFoldDB" id="A0A841EVQ3"/>
<dbReference type="RefSeq" id="WP_184134064.1">
    <property type="nucleotide sequence ID" value="NZ_JACHKT010000014.1"/>
</dbReference>
<dbReference type="Proteomes" id="UP000524404">
    <property type="component" value="Unassembled WGS sequence"/>
</dbReference>
<gene>
    <name evidence="1" type="ORF">HNP25_002199</name>
</gene>
<evidence type="ECO:0000313" key="1">
    <source>
        <dbReference type="EMBL" id="MBB6003541.1"/>
    </source>
</evidence>
<comment type="caution">
    <text evidence="1">The sequence shown here is derived from an EMBL/GenBank/DDBJ whole genome shotgun (WGS) entry which is preliminary data.</text>
</comment>
<dbReference type="EMBL" id="JACHKT010000014">
    <property type="protein sequence ID" value="MBB6003541.1"/>
    <property type="molecule type" value="Genomic_DNA"/>
</dbReference>
<evidence type="ECO:0000313" key="2">
    <source>
        <dbReference type="Proteomes" id="UP000524404"/>
    </source>
</evidence>
<organism evidence="1 2">
    <name type="scientific">Arcicella rosea</name>
    <dbReference type="NCBI Taxonomy" id="502909"/>
    <lineage>
        <taxon>Bacteria</taxon>
        <taxon>Pseudomonadati</taxon>
        <taxon>Bacteroidota</taxon>
        <taxon>Cytophagia</taxon>
        <taxon>Cytophagales</taxon>
        <taxon>Flectobacillaceae</taxon>
        <taxon>Arcicella</taxon>
    </lineage>
</organism>
<sequence>MSFPEKTIFVCDGKKCSKYKDVRKFLKESIKKHGMDDTVGIVKIECTDHCKDAPVMCFQPSNQWFTEVSMWQADQLFKEIILS</sequence>
<dbReference type="CDD" id="cd02980">
    <property type="entry name" value="TRX_Fd_family"/>
    <property type="match status" value="1"/>
</dbReference>
<proteinExistence type="predicted"/>
<keyword evidence="2" id="KW-1185">Reference proteome</keyword>
<dbReference type="Gene3D" id="3.40.30.10">
    <property type="entry name" value="Glutaredoxin"/>
    <property type="match status" value="1"/>
</dbReference>
<accession>A0A841EVQ3</accession>
<protein>
    <submittedName>
        <fullName evidence="1">(2Fe-2S) ferredoxin</fullName>
    </submittedName>
</protein>